<evidence type="ECO:0000313" key="2">
    <source>
        <dbReference type="Proteomes" id="UP001458880"/>
    </source>
</evidence>
<keyword evidence="2" id="KW-1185">Reference proteome</keyword>
<protein>
    <submittedName>
        <fullName evidence="1">Uncharacterized protein</fullName>
    </submittedName>
</protein>
<gene>
    <name evidence="1" type="ORF">QE152_g5404</name>
</gene>
<dbReference type="AlphaFoldDB" id="A0AAW1MSU1"/>
<reference evidence="1 2" key="1">
    <citation type="journal article" date="2024" name="BMC Genomics">
        <title>De novo assembly and annotation of Popillia japonica's genome with initial clues to its potential as an invasive pest.</title>
        <authorList>
            <person name="Cucini C."/>
            <person name="Boschi S."/>
            <person name="Funari R."/>
            <person name="Cardaioli E."/>
            <person name="Iannotti N."/>
            <person name="Marturano G."/>
            <person name="Paoli F."/>
            <person name="Bruttini M."/>
            <person name="Carapelli A."/>
            <person name="Frati F."/>
            <person name="Nardi F."/>
        </authorList>
    </citation>
    <scope>NUCLEOTIDE SEQUENCE [LARGE SCALE GENOMIC DNA]</scope>
    <source>
        <strain evidence="1">DMR45628</strain>
    </source>
</reference>
<name>A0AAW1MSU1_POPJA</name>
<evidence type="ECO:0000313" key="1">
    <source>
        <dbReference type="EMBL" id="KAK9747362.1"/>
    </source>
</evidence>
<accession>A0AAW1MSU1</accession>
<dbReference type="EMBL" id="JASPKY010000031">
    <property type="protein sequence ID" value="KAK9747362.1"/>
    <property type="molecule type" value="Genomic_DNA"/>
</dbReference>
<organism evidence="1 2">
    <name type="scientific">Popillia japonica</name>
    <name type="common">Japanese beetle</name>
    <dbReference type="NCBI Taxonomy" id="7064"/>
    <lineage>
        <taxon>Eukaryota</taxon>
        <taxon>Metazoa</taxon>
        <taxon>Ecdysozoa</taxon>
        <taxon>Arthropoda</taxon>
        <taxon>Hexapoda</taxon>
        <taxon>Insecta</taxon>
        <taxon>Pterygota</taxon>
        <taxon>Neoptera</taxon>
        <taxon>Endopterygota</taxon>
        <taxon>Coleoptera</taxon>
        <taxon>Polyphaga</taxon>
        <taxon>Scarabaeiformia</taxon>
        <taxon>Scarabaeidae</taxon>
        <taxon>Rutelinae</taxon>
        <taxon>Popillia</taxon>
    </lineage>
</organism>
<comment type="caution">
    <text evidence="1">The sequence shown here is derived from an EMBL/GenBank/DDBJ whole genome shotgun (WGS) entry which is preliminary data.</text>
</comment>
<proteinExistence type="predicted"/>
<dbReference type="Proteomes" id="UP001458880">
    <property type="component" value="Unassembled WGS sequence"/>
</dbReference>
<sequence>MLVRIKTIANFKRGVGVVRRVKPKWNLEKLKKDGTMLLYQKTIQEICTTKAEQCSNRNIKNFYQEMKKAAGTKQTRTLYCKNKEGKQVGDEKEILETWRSHFEDILNPKDKIHVAEVEEKYAENDEIEVLPPTKEEEAIKKWKKCREEWGSG</sequence>